<evidence type="ECO:0000259" key="1">
    <source>
        <dbReference type="Pfam" id="PF13173"/>
    </source>
</evidence>
<evidence type="ECO:0000313" key="2">
    <source>
        <dbReference type="EMBL" id="CAJ0592184.1"/>
    </source>
</evidence>
<dbReference type="Proteomes" id="UP001176961">
    <property type="component" value="Unassembled WGS sequence"/>
</dbReference>
<feature type="domain" description="AAA" evidence="1">
    <location>
        <begin position="22"/>
        <end position="145"/>
    </location>
</feature>
<name>A0AA36DSV9_CYLNA</name>
<reference evidence="2" key="1">
    <citation type="submission" date="2023-07" db="EMBL/GenBank/DDBJ databases">
        <authorList>
            <consortium name="CYATHOMIX"/>
        </authorList>
    </citation>
    <scope>NUCLEOTIDE SEQUENCE</scope>
    <source>
        <strain evidence="2">N/A</strain>
    </source>
</reference>
<protein>
    <recommendedName>
        <fullName evidence="1">AAA domain-containing protein</fullName>
    </recommendedName>
</protein>
<dbReference type="Pfam" id="PF13173">
    <property type="entry name" value="AAA_14"/>
    <property type="match status" value="1"/>
</dbReference>
<dbReference type="PANTHER" id="PTHR43566:SF1">
    <property type="entry name" value="AAA+ ATPASE DOMAIN-CONTAINING PROTEIN"/>
    <property type="match status" value="1"/>
</dbReference>
<gene>
    <name evidence="2" type="ORF">CYNAS_LOCUS4167</name>
</gene>
<dbReference type="SUPFAM" id="SSF52540">
    <property type="entry name" value="P-loop containing nucleoside triphosphate hydrolases"/>
    <property type="match status" value="1"/>
</dbReference>
<dbReference type="AlphaFoldDB" id="A0AA36DSV9"/>
<proteinExistence type="predicted"/>
<dbReference type="EMBL" id="CATQJL010000007">
    <property type="protein sequence ID" value="CAJ0592184.1"/>
    <property type="molecule type" value="Genomic_DNA"/>
</dbReference>
<dbReference type="InterPro" id="IPR041682">
    <property type="entry name" value="AAA_14"/>
</dbReference>
<dbReference type="PANTHER" id="PTHR43566">
    <property type="entry name" value="CONSERVED PROTEIN"/>
    <property type="match status" value="1"/>
</dbReference>
<keyword evidence="3" id="KW-1185">Reference proteome</keyword>
<evidence type="ECO:0000313" key="3">
    <source>
        <dbReference type="Proteomes" id="UP001176961"/>
    </source>
</evidence>
<dbReference type="Gene3D" id="3.40.50.300">
    <property type="entry name" value="P-loop containing nucleotide triphosphate hydrolases"/>
    <property type="match status" value="1"/>
</dbReference>
<accession>A0AA36DSV9</accession>
<organism evidence="2 3">
    <name type="scientific">Cylicocyclus nassatus</name>
    <name type="common">Nematode worm</name>
    <dbReference type="NCBI Taxonomy" id="53992"/>
    <lineage>
        <taxon>Eukaryota</taxon>
        <taxon>Metazoa</taxon>
        <taxon>Ecdysozoa</taxon>
        <taxon>Nematoda</taxon>
        <taxon>Chromadorea</taxon>
        <taxon>Rhabditida</taxon>
        <taxon>Rhabditina</taxon>
        <taxon>Rhabditomorpha</taxon>
        <taxon>Strongyloidea</taxon>
        <taxon>Strongylidae</taxon>
        <taxon>Cylicocyclus</taxon>
    </lineage>
</organism>
<sequence length="252" mass="29014">METKSYRRIYETILANHIGKYRQMVLLSGPRQVGKTTLGETLSGICLNWDDDDVKRTIMSGQSETVKRYGLAGMSETDKVVVFDEIHKYTRWKQFLKGFYDVYGRNVRIVATGSAKMDVYKKGGDSMMGRYFPYRMHPLSVAELLDVTIPGEGLVRSPRELAKDEWDALVRFGGFPDPFVKRDVRFSRRWQSLRFEQLTRIDVRDLTRVAELDQLAALARILSLRSGEQLVYKNLGNEVGVDEKTECRELNP</sequence>
<comment type="caution">
    <text evidence="2">The sequence shown here is derived from an EMBL/GenBank/DDBJ whole genome shotgun (WGS) entry which is preliminary data.</text>
</comment>
<dbReference type="InterPro" id="IPR027417">
    <property type="entry name" value="P-loop_NTPase"/>
</dbReference>